<organism evidence="2 3">
    <name type="scientific">Plantibacter flavus</name>
    <dbReference type="NCBI Taxonomy" id="150123"/>
    <lineage>
        <taxon>Bacteria</taxon>
        <taxon>Bacillati</taxon>
        <taxon>Actinomycetota</taxon>
        <taxon>Actinomycetes</taxon>
        <taxon>Micrococcales</taxon>
        <taxon>Microbacteriaceae</taxon>
        <taxon>Plantibacter</taxon>
    </lineage>
</organism>
<proteinExistence type="predicted"/>
<name>A0A3N2C7G9_9MICO</name>
<protein>
    <recommendedName>
        <fullName evidence="4">Integral membrane protein</fullName>
    </recommendedName>
</protein>
<accession>A0A3N2C7G9</accession>
<keyword evidence="3" id="KW-1185">Reference proteome</keyword>
<evidence type="ECO:0000256" key="1">
    <source>
        <dbReference type="SAM" id="Phobius"/>
    </source>
</evidence>
<feature type="transmembrane region" description="Helical" evidence="1">
    <location>
        <begin position="43"/>
        <end position="64"/>
    </location>
</feature>
<keyword evidence="1" id="KW-0812">Transmembrane</keyword>
<evidence type="ECO:0008006" key="4">
    <source>
        <dbReference type="Google" id="ProtNLM"/>
    </source>
</evidence>
<keyword evidence="1" id="KW-0472">Membrane</keyword>
<gene>
    <name evidence="2" type="ORF">EDD42_3552</name>
</gene>
<dbReference type="RefSeq" id="WP_085511274.1">
    <property type="nucleotide sequence ID" value="NZ_FXAP01000002.1"/>
</dbReference>
<comment type="caution">
    <text evidence="2">The sequence shown here is derived from an EMBL/GenBank/DDBJ whole genome shotgun (WGS) entry which is preliminary data.</text>
</comment>
<feature type="transmembrane region" description="Helical" evidence="1">
    <location>
        <begin position="12"/>
        <end position="31"/>
    </location>
</feature>
<dbReference type="AlphaFoldDB" id="A0A3N2C7G9"/>
<sequence>MASFTPGRPRLALGIGIVAVVLGVALIPVAIANAHGEYGFHFWWIVIVPILAGLYFGVAGAVGLRNRR</sequence>
<keyword evidence="1" id="KW-1133">Transmembrane helix</keyword>
<dbReference type="Proteomes" id="UP000266915">
    <property type="component" value="Unassembled WGS sequence"/>
</dbReference>
<reference evidence="2 3" key="1">
    <citation type="submission" date="2018-11" db="EMBL/GenBank/DDBJ databases">
        <title>Sequencing the genomes of 1000 actinobacteria strains.</title>
        <authorList>
            <person name="Klenk H.-P."/>
        </authorList>
    </citation>
    <scope>NUCLEOTIDE SEQUENCE [LARGE SCALE GENOMIC DNA]</scope>
    <source>
        <strain evidence="2 3">DSM 14012</strain>
    </source>
</reference>
<evidence type="ECO:0000313" key="2">
    <source>
        <dbReference type="EMBL" id="ROR83441.1"/>
    </source>
</evidence>
<evidence type="ECO:0000313" key="3">
    <source>
        <dbReference type="Proteomes" id="UP000266915"/>
    </source>
</evidence>
<dbReference type="EMBL" id="RKHL01000001">
    <property type="protein sequence ID" value="ROR83441.1"/>
    <property type="molecule type" value="Genomic_DNA"/>
</dbReference>